<dbReference type="EMBL" id="CACVBM020001429">
    <property type="protein sequence ID" value="CAA7049786.1"/>
    <property type="molecule type" value="Genomic_DNA"/>
</dbReference>
<protein>
    <submittedName>
        <fullName evidence="1">Uncharacterized protein</fullName>
    </submittedName>
</protein>
<gene>
    <name evidence="1" type="ORF">MERR_LOCUS37021</name>
</gene>
<keyword evidence="2" id="KW-1185">Reference proteome</keyword>
<comment type="caution">
    <text evidence="1">The sequence shown here is derived from an EMBL/GenBank/DDBJ whole genome shotgun (WGS) entry which is preliminary data.</text>
</comment>
<evidence type="ECO:0000313" key="2">
    <source>
        <dbReference type="Proteomes" id="UP000467841"/>
    </source>
</evidence>
<organism evidence="1 2">
    <name type="scientific">Microthlaspi erraticum</name>
    <dbReference type="NCBI Taxonomy" id="1685480"/>
    <lineage>
        <taxon>Eukaryota</taxon>
        <taxon>Viridiplantae</taxon>
        <taxon>Streptophyta</taxon>
        <taxon>Embryophyta</taxon>
        <taxon>Tracheophyta</taxon>
        <taxon>Spermatophyta</taxon>
        <taxon>Magnoliopsida</taxon>
        <taxon>eudicotyledons</taxon>
        <taxon>Gunneridae</taxon>
        <taxon>Pentapetalae</taxon>
        <taxon>rosids</taxon>
        <taxon>malvids</taxon>
        <taxon>Brassicales</taxon>
        <taxon>Brassicaceae</taxon>
        <taxon>Coluteocarpeae</taxon>
        <taxon>Microthlaspi</taxon>
    </lineage>
</organism>
<sequence length="66" mass="7531">MLRDSPNVFRCFKGTQEKVLPWRGELLARKEKYEGLYSLLLQVGFIAASTKPRGSVNEELRAVFVS</sequence>
<proteinExistence type="predicted"/>
<evidence type="ECO:0000313" key="1">
    <source>
        <dbReference type="EMBL" id="CAA7049786.1"/>
    </source>
</evidence>
<name>A0A6D2KQW9_9BRAS</name>
<accession>A0A6D2KQW9</accession>
<dbReference type="AlphaFoldDB" id="A0A6D2KQW9"/>
<dbReference type="Proteomes" id="UP000467841">
    <property type="component" value="Unassembled WGS sequence"/>
</dbReference>
<reference evidence="1" key="1">
    <citation type="submission" date="2020-01" db="EMBL/GenBank/DDBJ databases">
        <authorList>
            <person name="Mishra B."/>
        </authorList>
    </citation>
    <scope>NUCLEOTIDE SEQUENCE [LARGE SCALE GENOMIC DNA]</scope>
</reference>